<protein>
    <submittedName>
        <fullName evidence="1">Uncharacterized protein</fullName>
    </submittedName>
</protein>
<evidence type="ECO:0000313" key="1">
    <source>
        <dbReference type="EMBL" id="PWK47227.1"/>
    </source>
</evidence>
<name>A0A316FYM1_9ACTN</name>
<sequence>MDPELVAALQPILKDLAGPAGVLPEVRDEPWQDYERTASAILYEADGSGTGVFIHLGSPFSAQVAALAEQVQDWAVEALCALERSTSWPPCPEHPDRHPLAAVEQAGRAVWVCPVTGTEVGEVGTLTT</sequence>
<accession>A0A316FYM1</accession>
<dbReference type="RefSeq" id="WP_109594576.1">
    <property type="nucleotide sequence ID" value="NZ_BONA01000050.1"/>
</dbReference>
<dbReference type="OrthoDB" id="5197182at2"/>
<evidence type="ECO:0000313" key="2">
    <source>
        <dbReference type="Proteomes" id="UP000245697"/>
    </source>
</evidence>
<dbReference type="EMBL" id="QGGR01000008">
    <property type="protein sequence ID" value="PWK47227.1"/>
    <property type="molecule type" value="Genomic_DNA"/>
</dbReference>
<proteinExistence type="predicted"/>
<organism evidence="1 2">
    <name type="scientific">Actinoplanes xinjiangensis</name>
    <dbReference type="NCBI Taxonomy" id="512350"/>
    <lineage>
        <taxon>Bacteria</taxon>
        <taxon>Bacillati</taxon>
        <taxon>Actinomycetota</taxon>
        <taxon>Actinomycetes</taxon>
        <taxon>Micromonosporales</taxon>
        <taxon>Micromonosporaceae</taxon>
        <taxon>Actinoplanes</taxon>
    </lineage>
</organism>
<reference evidence="1 2" key="1">
    <citation type="submission" date="2018-05" db="EMBL/GenBank/DDBJ databases">
        <title>Genomic Encyclopedia of Archaeal and Bacterial Type Strains, Phase II (KMG-II): from individual species to whole genera.</title>
        <authorList>
            <person name="Goeker M."/>
        </authorList>
    </citation>
    <scope>NUCLEOTIDE SEQUENCE [LARGE SCALE GENOMIC DNA]</scope>
    <source>
        <strain evidence="1 2">DSM 45184</strain>
    </source>
</reference>
<keyword evidence="2" id="KW-1185">Reference proteome</keyword>
<dbReference type="AlphaFoldDB" id="A0A316FYM1"/>
<dbReference type="Proteomes" id="UP000245697">
    <property type="component" value="Unassembled WGS sequence"/>
</dbReference>
<gene>
    <name evidence="1" type="ORF">BC793_108342</name>
</gene>
<comment type="caution">
    <text evidence="1">The sequence shown here is derived from an EMBL/GenBank/DDBJ whole genome shotgun (WGS) entry which is preliminary data.</text>
</comment>